<gene>
    <name evidence="2" type="ORF">DFR57_102113</name>
</gene>
<dbReference type="PANTHER" id="PTHR33802:SF1">
    <property type="entry name" value="XK-RELATED PROTEIN"/>
    <property type="match status" value="1"/>
</dbReference>
<feature type="transmembrane region" description="Helical" evidence="1">
    <location>
        <begin position="193"/>
        <end position="211"/>
    </location>
</feature>
<keyword evidence="1" id="KW-1133">Transmembrane helix</keyword>
<keyword evidence="1" id="KW-0812">Transmembrane</keyword>
<feature type="transmembrane region" description="Helical" evidence="1">
    <location>
        <begin position="137"/>
        <end position="157"/>
    </location>
</feature>
<evidence type="ECO:0000313" key="3">
    <source>
        <dbReference type="Proteomes" id="UP000252585"/>
    </source>
</evidence>
<dbReference type="InterPro" id="IPR038330">
    <property type="entry name" value="TspO/MBR-related_sf"/>
</dbReference>
<feature type="transmembrane region" description="Helical" evidence="1">
    <location>
        <begin position="217"/>
        <end position="237"/>
    </location>
</feature>
<dbReference type="PANTHER" id="PTHR33802">
    <property type="entry name" value="SI:CH211-161H7.5-RELATED"/>
    <property type="match status" value="1"/>
</dbReference>
<organism evidence="2 3">
    <name type="scientific">Saliterribacillus persicus</name>
    <dbReference type="NCBI Taxonomy" id="930114"/>
    <lineage>
        <taxon>Bacteria</taxon>
        <taxon>Bacillati</taxon>
        <taxon>Bacillota</taxon>
        <taxon>Bacilli</taxon>
        <taxon>Bacillales</taxon>
        <taxon>Bacillaceae</taxon>
        <taxon>Saliterribacillus</taxon>
    </lineage>
</organism>
<reference evidence="2 3" key="1">
    <citation type="submission" date="2018-07" db="EMBL/GenBank/DDBJ databases">
        <title>Genomic Encyclopedia of Type Strains, Phase IV (KMG-IV): sequencing the most valuable type-strain genomes for metagenomic binning, comparative biology and taxonomic classification.</title>
        <authorList>
            <person name="Goeker M."/>
        </authorList>
    </citation>
    <scope>NUCLEOTIDE SEQUENCE [LARGE SCALE GENOMIC DNA]</scope>
    <source>
        <strain evidence="2 3">DSM 27696</strain>
    </source>
</reference>
<keyword evidence="1" id="KW-0472">Membrane</keyword>
<evidence type="ECO:0000256" key="1">
    <source>
        <dbReference type="SAM" id="Phobius"/>
    </source>
</evidence>
<feature type="transmembrane region" description="Helical" evidence="1">
    <location>
        <begin position="75"/>
        <end position="96"/>
    </location>
</feature>
<dbReference type="EMBL" id="QPJJ01000002">
    <property type="protein sequence ID" value="RCW76838.1"/>
    <property type="molecule type" value="Genomic_DNA"/>
</dbReference>
<proteinExistence type="predicted"/>
<dbReference type="AlphaFoldDB" id="A0A368YBN0"/>
<dbReference type="OrthoDB" id="5189031at2"/>
<feature type="transmembrane region" description="Helical" evidence="1">
    <location>
        <begin position="45"/>
        <end position="68"/>
    </location>
</feature>
<feature type="transmembrane region" description="Helical" evidence="1">
    <location>
        <begin position="169"/>
        <end position="188"/>
    </location>
</feature>
<accession>A0A368YBN0</accession>
<keyword evidence="3" id="KW-1185">Reference proteome</keyword>
<name>A0A368YBN0_9BACI</name>
<dbReference type="Gene3D" id="1.20.1260.100">
    <property type="entry name" value="TspO/MBR protein"/>
    <property type="match status" value="1"/>
</dbReference>
<evidence type="ECO:0008006" key="4">
    <source>
        <dbReference type="Google" id="ProtNLM"/>
    </source>
</evidence>
<dbReference type="RefSeq" id="WP_114351607.1">
    <property type="nucleotide sequence ID" value="NZ_QPJJ01000002.1"/>
</dbReference>
<comment type="caution">
    <text evidence="2">The sequence shown here is derived from an EMBL/GenBank/DDBJ whole genome shotgun (WGS) entry which is preliminary data.</text>
</comment>
<protein>
    <recommendedName>
        <fullName evidence="4">TspO/MBR related protein</fullName>
    </recommendedName>
</protein>
<evidence type="ECO:0000313" key="2">
    <source>
        <dbReference type="EMBL" id="RCW76838.1"/>
    </source>
</evidence>
<feature type="transmembrane region" description="Helical" evidence="1">
    <location>
        <begin position="102"/>
        <end position="121"/>
    </location>
</feature>
<dbReference type="Proteomes" id="UP000252585">
    <property type="component" value="Unassembled WGS sequence"/>
</dbReference>
<sequence length="244" mass="27542">MRNAVINLLALLLVIVVNALANILPINDKTTGEISNQLDVLFTPAGYVFSIWGVIYILLSIWVIIGFTSNRKDSALYNAVNPWFWLSCLLNVSWLLSWHYEFTAISIVIMLGLLLTLIKIYETAKRLHQTFYDRLPFSVYLGWISVATIANISYYLVKIDWNGIGISQVAWTIIMLFVAILLGVIFVLKEKDLVFPLVIIWALIGVGVRNMPETTSVSYTAYGLSVFLAIVILIFGFKKVFARP</sequence>